<dbReference type="PANTHER" id="PTHR33993">
    <property type="entry name" value="GLYOXALASE-RELATED"/>
    <property type="match status" value="1"/>
</dbReference>
<dbReference type="Pfam" id="PF00903">
    <property type="entry name" value="Glyoxalase"/>
    <property type="match status" value="1"/>
</dbReference>
<feature type="domain" description="VOC" evidence="1">
    <location>
        <begin position="134"/>
        <end position="252"/>
    </location>
</feature>
<evidence type="ECO:0000313" key="3">
    <source>
        <dbReference type="Proteomes" id="UP001139104"/>
    </source>
</evidence>
<dbReference type="InterPro" id="IPR029068">
    <property type="entry name" value="Glyas_Bleomycin-R_OHBP_Dase"/>
</dbReference>
<comment type="caution">
    <text evidence="2">The sequence shown here is derived from an EMBL/GenBank/DDBJ whole genome shotgun (WGS) entry which is preliminary data.</text>
</comment>
<dbReference type="EMBL" id="JAIVFP010000001">
    <property type="protein sequence ID" value="MCI4681303.1"/>
    <property type="molecule type" value="Genomic_DNA"/>
</dbReference>
<protein>
    <submittedName>
        <fullName evidence="2">VOC family protein</fullName>
    </submittedName>
</protein>
<proteinExistence type="predicted"/>
<organism evidence="2 3">
    <name type="scientific">Candidatus Rhodoblastus alkanivorans</name>
    <dbReference type="NCBI Taxonomy" id="2954117"/>
    <lineage>
        <taxon>Bacteria</taxon>
        <taxon>Pseudomonadati</taxon>
        <taxon>Pseudomonadota</taxon>
        <taxon>Alphaproteobacteria</taxon>
        <taxon>Hyphomicrobiales</taxon>
        <taxon>Rhodoblastaceae</taxon>
        <taxon>Rhodoblastus</taxon>
    </lineage>
</organism>
<dbReference type="Proteomes" id="UP001139104">
    <property type="component" value="Unassembled WGS sequence"/>
</dbReference>
<dbReference type="InterPro" id="IPR052164">
    <property type="entry name" value="Anthracycline_SecMetBiosynth"/>
</dbReference>
<evidence type="ECO:0000259" key="1">
    <source>
        <dbReference type="PROSITE" id="PS51819"/>
    </source>
</evidence>
<evidence type="ECO:0000313" key="2">
    <source>
        <dbReference type="EMBL" id="MCI4681303.1"/>
    </source>
</evidence>
<dbReference type="InterPro" id="IPR053863">
    <property type="entry name" value="Glyoxy/Ble-like_N"/>
</dbReference>
<dbReference type="PROSITE" id="PS51819">
    <property type="entry name" value="VOC"/>
    <property type="match status" value="2"/>
</dbReference>
<dbReference type="PANTHER" id="PTHR33993:SF14">
    <property type="entry name" value="GB|AAF24581.1"/>
    <property type="match status" value="1"/>
</dbReference>
<dbReference type="Gene3D" id="3.10.180.10">
    <property type="entry name" value="2,3-Dihydroxybiphenyl 1,2-Dioxygenase, domain 1"/>
    <property type="match status" value="2"/>
</dbReference>
<feature type="domain" description="VOC" evidence="1">
    <location>
        <begin position="4"/>
        <end position="121"/>
    </location>
</feature>
<dbReference type="SUPFAM" id="SSF54593">
    <property type="entry name" value="Glyoxalase/Bleomycin resistance protein/Dihydroxybiphenyl dioxygenase"/>
    <property type="match status" value="2"/>
</dbReference>
<dbReference type="InterPro" id="IPR004360">
    <property type="entry name" value="Glyas_Fos-R_dOase_dom"/>
</dbReference>
<dbReference type="Pfam" id="PF22677">
    <property type="entry name" value="Ble-like_N"/>
    <property type="match status" value="1"/>
</dbReference>
<accession>A0ABS9Z112</accession>
<reference evidence="2" key="1">
    <citation type="journal article" date="2022" name="ISME J.">
        <title>Identification of active gaseous-alkane degraders at natural gas seeps.</title>
        <authorList>
            <person name="Farhan Ul Haque M."/>
            <person name="Hernandez M."/>
            <person name="Crombie A.T."/>
            <person name="Murrell J.C."/>
        </authorList>
    </citation>
    <scope>NUCLEOTIDE SEQUENCE</scope>
    <source>
        <strain evidence="2">PC2</strain>
    </source>
</reference>
<sequence length="254" mass="27487">MAEKFCWVELLTSDIDAAEAFYDAVFGWTCAAPGHATRDYRMFFHEGAAVAGLMLLPEEAKAQGARPSWFGYVTSPDVDADVAAIVATGGQLFRAPETLEKIGRFAVVGDPQGAPFALWRDLTGIEAPEAPPMTVGHVGWHELFTDDVEKAFAFYSARFGWTKGDALDMGPMGVYQLFATGGAPVGGMMKRTPEMPHPFWNYYFTVAALDATLEKVTTAGGRIAREPTEVPGGAWIAQCFDPQGAFFSIVAAKR</sequence>
<name>A0ABS9Z112_9HYPH</name>
<dbReference type="RefSeq" id="WP_243065375.1">
    <property type="nucleotide sequence ID" value="NZ_JAIVFK010000008.1"/>
</dbReference>
<dbReference type="CDD" id="cd07247">
    <property type="entry name" value="SgaA_N_like"/>
    <property type="match status" value="2"/>
</dbReference>
<gene>
    <name evidence="2" type="ORF">K2U94_00690</name>
</gene>
<keyword evidence="3" id="KW-1185">Reference proteome</keyword>
<dbReference type="InterPro" id="IPR037523">
    <property type="entry name" value="VOC_core"/>
</dbReference>